<reference evidence="9 10" key="1">
    <citation type="journal article" date="2019" name="Int. J. Syst. Evol. Microbiol.">
        <title>The Global Catalogue of Microorganisms (GCM) 10K type strain sequencing project: providing services to taxonomists for standard genome sequencing and annotation.</title>
        <authorList>
            <consortium name="The Broad Institute Genomics Platform"/>
            <consortium name="The Broad Institute Genome Sequencing Center for Infectious Disease"/>
            <person name="Wu L."/>
            <person name="Ma J."/>
        </authorList>
    </citation>
    <scope>NUCLEOTIDE SEQUENCE [LARGE SCALE GENOMIC DNA]</scope>
    <source>
        <strain evidence="9 10">CGMCC 1.3239</strain>
    </source>
</reference>
<evidence type="ECO:0000313" key="10">
    <source>
        <dbReference type="Proteomes" id="UP001596442"/>
    </source>
</evidence>
<dbReference type="Pfam" id="PF12911">
    <property type="entry name" value="OppC_N"/>
    <property type="match status" value="1"/>
</dbReference>
<dbReference type="Pfam" id="PF00528">
    <property type="entry name" value="BPD_transp_1"/>
    <property type="match status" value="1"/>
</dbReference>
<dbReference type="AlphaFoldDB" id="A0ABD5S804"/>
<evidence type="ECO:0000313" key="9">
    <source>
        <dbReference type="EMBL" id="MFC6752508.1"/>
    </source>
</evidence>
<dbReference type="InterPro" id="IPR000515">
    <property type="entry name" value="MetI-like"/>
</dbReference>
<evidence type="ECO:0000259" key="8">
    <source>
        <dbReference type="PROSITE" id="PS50928"/>
    </source>
</evidence>
<dbReference type="Gene3D" id="1.10.3720.10">
    <property type="entry name" value="MetI-like"/>
    <property type="match status" value="1"/>
</dbReference>
<feature type="transmembrane region" description="Helical" evidence="7">
    <location>
        <begin position="90"/>
        <end position="116"/>
    </location>
</feature>
<feature type="transmembrane region" description="Helical" evidence="7">
    <location>
        <begin position="21"/>
        <end position="42"/>
    </location>
</feature>
<dbReference type="PANTHER" id="PTHR43386:SF1">
    <property type="entry name" value="D,D-DIPEPTIDE TRANSPORT SYSTEM PERMEASE PROTEIN DDPC-RELATED"/>
    <property type="match status" value="1"/>
</dbReference>
<sequence length="295" mass="31843">MAPRRTFRERLATGLRNDRKALTGAVVVVGFIATALLAPIVAPYDPNATFTILQEPATSSTTTDGEFFHLLGTDSFGHDVLSRIVYGARVSLLVAAATVLFAFTIGTVIGTVAGYYGGWVDSVLMRYVDFQWAFPTLILAAGIIAFAGGLGVWNVIIAIGVAFIDDFARLVRGEVLSIREEEYVMAARAIGMNDTRIMSREILPNAVAPIIVQVTLMIPLAILAEAGLSFLGLGVTPTTPTWGLMLSEGRQFLSQAWWISIFPGFAIMITVLAFNMFGDGLRDVFDVKEGEVGDR</sequence>
<dbReference type="SUPFAM" id="SSF161098">
    <property type="entry name" value="MetI-like"/>
    <property type="match status" value="1"/>
</dbReference>
<dbReference type="InterPro" id="IPR025966">
    <property type="entry name" value="OppC_N"/>
</dbReference>
<feature type="domain" description="ABC transmembrane type-1" evidence="8">
    <location>
        <begin position="88"/>
        <end position="278"/>
    </location>
</feature>
<evidence type="ECO:0000256" key="5">
    <source>
        <dbReference type="ARBA" id="ARBA00022989"/>
    </source>
</evidence>
<protein>
    <submittedName>
        <fullName evidence="9">ABC transporter permease</fullName>
    </submittedName>
</protein>
<proteinExistence type="inferred from homology"/>
<dbReference type="GO" id="GO:0005886">
    <property type="term" value="C:plasma membrane"/>
    <property type="evidence" value="ECO:0007669"/>
    <property type="project" value="UniProtKB-SubCell"/>
</dbReference>
<gene>
    <name evidence="9" type="ORF">ACFQEU_03350</name>
</gene>
<comment type="caution">
    <text evidence="9">The sequence shown here is derived from an EMBL/GenBank/DDBJ whole genome shotgun (WGS) entry which is preliminary data.</text>
</comment>
<keyword evidence="2 7" id="KW-0813">Transport</keyword>
<evidence type="ECO:0000256" key="7">
    <source>
        <dbReference type="RuleBase" id="RU363032"/>
    </source>
</evidence>
<dbReference type="Proteomes" id="UP001596442">
    <property type="component" value="Unassembled WGS sequence"/>
</dbReference>
<keyword evidence="3" id="KW-1003">Cell membrane</keyword>
<feature type="transmembrane region" description="Helical" evidence="7">
    <location>
        <begin position="210"/>
        <end position="235"/>
    </location>
</feature>
<keyword evidence="4 7" id="KW-0812">Transmembrane</keyword>
<dbReference type="InterPro" id="IPR035906">
    <property type="entry name" value="MetI-like_sf"/>
</dbReference>
<organism evidence="9 10">
    <name type="scientific">Halorubrum tibetense</name>
    <dbReference type="NCBI Taxonomy" id="175631"/>
    <lineage>
        <taxon>Archaea</taxon>
        <taxon>Methanobacteriati</taxon>
        <taxon>Methanobacteriota</taxon>
        <taxon>Stenosarchaea group</taxon>
        <taxon>Halobacteria</taxon>
        <taxon>Halobacteriales</taxon>
        <taxon>Haloferacaceae</taxon>
        <taxon>Halorubrum</taxon>
    </lineage>
</organism>
<keyword evidence="10" id="KW-1185">Reference proteome</keyword>
<evidence type="ECO:0000256" key="2">
    <source>
        <dbReference type="ARBA" id="ARBA00022448"/>
    </source>
</evidence>
<feature type="transmembrane region" description="Helical" evidence="7">
    <location>
        <begin position="256"/>
        <end position="277"/>
    </location>
</feature>
<dbReference type="PROSITE" id="PS50928">
    <property type="entry name" value="ABC_TM1"/>
    <property type="match status" value="1"/>
</dbReference>
<dbReference type="CDD" id="cd06261">
    <property type="entry name" value="TM_PBP2"/>
    <property type="match status" value="1"/>
</dbReference>
<comment type="similarity">
    <text evidence="7">Belongs to the binding-protein-dependent transport system permease family.</text>
</comment>
<evidence type="ECO:0000256" key="6">
    <source>
        <dbReference type="ARBA" id="ARBA00023136"/>
    </source>
</evidence>
<keyword evidence="6 7" id="KW-0472">Membrane</keyword>
<dbReference type="InterPro" id="IPR050366">
    <property type="entry name" value="BP-dependent_transpt_permease"/>
</dbReference>
<dbReference type="PANTHER" id="PTHR43386">
    <property type="entry name" value="OLIGOPEPTIDE TRANSPORT SYSTEM PERMEASE PROTEIN APPC"/>
    <property type="match status" value="1"/>
</dbReference>
<name>A0ABD5S804_9EURY</name>
<accession>A0ABD5S804</accession>
<evidence type="ECO:0000256" key="4">
    <source>
        <dbReference type="ARBA" id="ARBA00022692"/>
    </source>
</evidence>
<comment type="subcellular location">
    <subcellularLocation>
        <location evidence="1 7">Cell membrane</location>
        <topology evidence="1 7">Multi-pass membrane protein</topology>
    </subcellularLocation>
</comment>
<keyword evidence="5 7" id="KW-1133">Transmembrane helix</keyword>
<evidence type="ECO:0000256" key="3">
    <source>
        <dbReference type="ARBA" id="ARBA00022475"/>
    </source>
</evidence>
<evidence type="ECO:0000256" key="1">
    <source>
        <dbReference type="ARBA" id="ARBA00004651"/>
    </source>
</evidence>
<feature type="transmembrane region" description="Helical" evidence="7">
    <location>
        <begin position="137"/>
        <end position="164"/>
    </location>
</feature>
<dbReference type="EMBL" id="JBHSWW010000024">
    <property type="protein sequence ID" value="MFC6752508.1"/>
    <property type="molecule type" value="Genomic_DNA"/>
</dbReference>